<accession>A0ACC1A1H2</accession>
<reference evidence="2" key="1">
    <citation type="journal article" date="2023" name="G3 (Bethesda)">
        <title>Genome assembly and association tests identify interacting loci associated with vigor, precocity, and sex in interspecific pistachio rootstocks.</title>
        <authorList>
            <person name="Palmer W."/>
            <person name="Jacygrad E."/>
            <person name="Sagayaradj S."/>
            <person name="Cavanaugh K."/>
            <person name="Han R."/>
            <person name="Bertier L."/>
            <person name="Beede B."/>
            <person name="Kafkas S."/>
            <person name="Golino D."/>
            <person name="Preece J."/>
            <person name="Michelmore R."/>
        </authorList>
    </citation>
    <scope>NUCLEOTIDE SEQUENCE [LARGE SCALE GENOMIC DNA]</scope>
</reference>
<dbReference type="EMBL" id="CM047909">
    <property type="protein sequence ID" value="KAJ0079681.1"/>
    <property type="molecule type" value="Genomic_DNA"/>
</dbReference>
<dbReference type="Proteomes" id="UP001164250">
    <property type="component" value="Chromosome 13"/>
</dbReference>
<proteinExistence type="predicted"/>
<protein>
    <submittedName>
        <fullName evidence="1">Uncharacterized protein</fullName>
    </submittedName>
</protein>
<organism evidence="1 2">
    <name type="scientific">Pistacia atlantica</name>
    <dbReference type="NCBI Taxonomy" id="434234"/>
    <lineage>
        <taxon>Eukaryota</taxon>
        <taxon>Viridiplantae</taxon>
        <taxon>Streptophyta</taxon>
        <taxon>Embryophyta</taxon>
        <taxon>Tracheophyta</taxon>
        <taxon>Spermatophyta</taxon>
        <taxon>Magnoliopsida</taxon>
        <taxon>eudicotyledons</taxon>
        <taxon>Gunneridae</taxon>
        <taxon>Pentapetalae</taxon>
        <taxon>rosids</taxon>
        <taxon>malvids</taxon>
        <taxon>Sapindales</taxon>
        <taxon>Anacardiaceae</taxon>
        <taxon>Pistacia</taxon>
    </lineage>
</organism>
<gene>
    <name evidence="1" type="ORF">Patl1_22552</name>
</gene>
<name>A0ACC1A1H2_9ROSI</name>
<comment type="caution">
    <text evidence="1">The sequence shown here is derived from an EMBL/GenBank/DDBJ whole genome shotgun (WGS) entry which is preliminary data.</text>
</comment>
<sequence length="118" mass="13279">MGRSCFPKCRLGRIMGWLQIVLGGLVIIVSLSSLFKFYSAGFFMHNEDICRHFYGATEAYDGFDIRALNDRVGEVLNRMESLQVKLEKTVQQMEKEKDLAKTSGYQIGVQEVFGGGSD</sequence>
<evidence type="ECO:0000313" key="1">
    <source>
        <dbReference type="EMBL" id="KAJ0079681.1"/>
    </source>
</evidence>
<keyword evidence="2" id="KW-1185">Reference proteome</keyword>
<evidence type="ECO:0000313" key="2">
    <source>
        <dbReference type="Proteomes" id="UP001164250"/>
    </source>
</evidence>